<dbReference type="GO" id="GO:0018578">
    <property type="term" value="F:protocatechuate 3,4-dioxygenase activity"/>
    <property type="evidence" value="ECO:0007669"/>
    <property type="project" value="InterPro"/>
</dbReference>
<dbReference type="EMBL" id="BHXC01000007">
    <property type="protein sequence ID" value="GCB94242.1"/>
    <property type="molecule type" value="Genomic_DNA"/>
</dbReference>
<evidence type="ECO:0000313" key="1">
    <source>
        <dbReference type="EMBL" id="GCB94242.1"/>
    </source>
</evidence>
<organism evidence="1 2">
    <name type="scientific">Streptomyces noursei</name>
    <name type="common">Streptomyces albulus</name>
    <dbReference type="NCBI Taxonomy" id="1971"/>
    <lineage>
        <taxon>Bacteria</taxon>
        <taxon>Bacillati</taxon>
        <taxon>Actinomycetota</taxon>
        <taxon>Actinomycetes</taxon>
        <taxon>Kitasatosporales</taxon>
        <taxon>Streptomycetaceae</taxon>
        <taxon>Streptomyces</taxon>
    </lineage>
</organism>
<evidence type="ECO:0000313" key="2">
    <source>
        <dbReference type="Proteomes" id="UP000288351"/>
    </source>
</evidence>
<dbReference type="PANTHER" id="PTHR33711">
    <property type="entry name" value="DIOXYGENASE, PUTATIVE (AFU_ORTHOLOGUE AFUA_2G02910)-RELATED"/>
    <property type="match status" value="1"/>
</dbReference>
<dbReference type="AlphaFoldDB" id="A0A401R9E8"/>
<comment type="caution">
    <text evidence="1">The sequence shown here is derived from an EMBL/GenBank/DDBJ whole genome shotgun (WGS) entry which is preliminary data.</text>
</comment>
<name>A0A401R9E8_STRNR</name>
<reference evidence="1 2" key="1">
    <citation type="journal article" date="2019" name="Microbiol. Resour. Announc.">
        <title>Draft Genome Sequence of the Most Traditional epsilon-Poly-l-Lysine Producer, Streptomyces albulus NBRC14147.</title>
        <authorList>
            <person name="Yamanaka K."/>
            <person name="Hamano Y."/>
        </authorList>
    </citation>
    <scope>NUCLEOTIDE SEQUENCE [LARGE SCALE GENOMIC DNA]</scope>
    <source>
        <strain evidence="1 2">NBRC 14147</strain>
    </source>
</reference>
<keyword evidence="1" id="KW-0223">Dioxygenase</keyword>
<keyword evidence="1" id="KW-0560">Oxidoreductase</keyword>
<dbReference type="InterPro" id="IPR012786">
    <property type="entry name" value="Protocat_dOase_a"/>
</dbReference>
<dbReference type="SUPFAM" id="SSF49482">
    <property type="entry name" value="Aromatic compound dioxygenase"/>
    <property type="match status" value="1"/>
</dbReference>
<accession>A0A401R9E8</accession>
<proteinExistence type="predicted"/>
<dbReference type="RefSeq" id="WP_016570632.1">
    <property type="nucleotide sequence ID" value="NZ_BHXC01000007.1"/>
</dbReference>
<dbReference type="Gene3D" id="2.60.130.10">
    <property type="entry name" value="Aromatic compound dioxygenase"/>
    <property type="match status" value="1"/>
</dbReference>
<dbReference type="GO" id="GO:0008199">
    <property type="term" value="F:ferric iron binding"/>
    <property type="evidence" value="ECO:0007669"/>
    <property type="project" value="InterPro"/>
</dbReference>
<dbReference type="PANTHER" id="PTHR33711:SF9">
    <property type="entry name" value="PROTOCATECHUATE 3,4-DIOXYGENASE ALPHA CHAIN"/>
    <property type="match status" value="1"/>
</dbReference>
<sequence>MPDATDRGGPLAPTPAQTIGPFFGHALPFPGGGRIAPEGHPDAVTLHGTVRDGAGAPVADALLEFWQAGPDGGPAAGTPGSLRRDPATGALLGRDGAVFTGFGRVPTDAGGHYAVRTLPPAARPDAAPHLAVCVHARGLLEHLFTRVYFAERTATRAADPLLAQLPAERARTVLARPDGPGRLRFDIRLRQPADGGDEETVFLAFR</sequence>
<gene>
    <name evidence="1" type="ORF">SALB_07040</name>
</gene>
<dbReference type="Proteomes" id="UP000288351">
    <property type="component" value="Unassembled WGS sequence"/>
</dbReference>
<protein>
    <submittedName>
        <fullName evidence="1">Protocatechuate 3,4-dioxygenase subunit alpha</fullName>
    </submittedName>
</protein>
<dbReference type="InterPro" id="IPR050770">
    <property type="entry name" value="Intradiol_RC_Dioxygenase"/>
</dbReference>
<dbReference type="NCBIfam" id="TIGR02423">
    <property type="entry name" value="protocat_alph"/>
    <property type="match status" value="1"/>
</dbReference>
<dbReference type="InterPro" id="IPR015889">
    <property type="entry name" value="Intradiol_dOase_core"/>
</dbReference>